<proteinExistence type="predicted"/>
<dbReference type="AlphaFoldDB" id="A0AA86QID6"/>
<organism evidence="2">
    <name type="scientific">Hexamita inflata</name>
    <dbReference type="NCBI Taxonomy" id="28002"/>
    <lineage>
        <taxon>Eukaryota</taxon>
        <taxon>Metamonada</taxon>
        <taxon>Diplomonadida</taxon>
        <taxon>Hexamitidae</taxon>
        <taxon>Hexamitinae</taxon>
        <taxon>Hexamita</taxon>
    </lineage>
</organism>
<keyword evidence="1" id="KW-1133">Transmembrane helix</keyword>
<dbReference type="Proteomes" id="UP001642409">
    <property type="component" value="Unassembled WGS sequence"/>
</dbReference>
<dbReference type="EMBL" id="CAXDID020000112">
    <property type="protein sequence ID" value="CAL6029869.1"/>
    <property type="molecule type" value="Genomic_DNA"/>
</dbReference>
<evidence type="ECO:0000256" key="1">
    <source>
        <dbReference type="SAM" id="Phobius"/>
    </source>
</evidence>
<protein>
    <submittedName>
        <fullName evidence="3">Hypothetical_protein</fullName>
    </submittedName>
</protein>
<accession>A0AA86QID6</accession>
<evidence type="ECO:0000313" key="3">
    <source>
        <dbReference type="EMBL" id="CAL6029869.1"/>
    </source>
</evidence>
<evidence type="ECO:0000313" key="2">
    <source>
        <dbReference type="EMBL" id="CAI9959280.1"/>
    </source>
</evidence>
<keyword evidence="1" id="KW-0472">Membrane</keyword>
<sequence length="163" mass="18508">MFVLINSFQVCNKNIQIKLVKENFVVYFENECQEYSNKVNVQLDTNIKGSSDKFGKSVNLDSSRKGSIQLNCNDASQIFSSCQDKIRSLTENIYVDVTFRGNSNQEKYYKVEVDVDTKQSDSKLGLTIGLSVGAAVFVVLIIIVIVYFVKRNEKKQLLIPQIM</sequence>
<feature type="transmembrane region" description="Helical" evidence="1">
    <location>
        <begin position="124"/>
        <end position="149"/>
    </location>
</feature>
<reference evidence="2" key="1">
    <citation type="submission" date="2023-06" db="EMBL/GenBank/DDBJ databases">
        <authorList>
            <person name="Kurt Z."/>
        </authorList>
    </citation>
    <scope>NUCLEOTIDE SEQUENCE</scope>
</reference>
<name>A0AA86QID6_9EUKA</name>
<keyword evidence="1" id="KW-0812">Transmembrane</keyword>
<dbReference type="EMBL" id="CATOUU010000916">
    <property type="protein sequence ID" value="CAI9959280.1"/>
    <property type="molecule type" value="Genomic_DNA"/>
</dbReference>
<comment type="caution">
    <text evidence="2">The sequence shown here is derived from an EMBL/GenBank/DDBJ whole genome shotgun (WGS) entry which is preliminary data.</text>
</comment>
<keyword evidence="4" id="KW-1185">Reference proteome</keyword>
<gene>
    <name evidence="3" type="ORF">HINF_LOCUS32746</name>
    <name evidence="2" type="ORF">HINF_LOCUS46925</name>
</gene>
<reference evidence="3 4" key="2">
    <citation type="submission" date="2024-07" db="EMBL/GenBank/DDBJ databases">
        <authorList>
            <person name="Akdeniz Z."/>
        </authorList>
    </citation>
    <scope>NUCLEOTIDE SEQUENCE [LARGE SCALE GENOMIC DNA]</scope>
</reference>
<evidence type="ECO:0000313" key="4">
    <source>
        <dbReference type="Proteomes" id="UP001642409"/>
    </source>
</evidence>